<reference evidence="1 2" key="1">
    <citation type="journal article" date="2019" name="Genome Biol. Evol.">
        <title>Insights into the evolution of the New World diploid cottons (Gossypium, subgenus Houzingenia) based on genome sequencing.</title>
        <authorList>
            <person name="Grover C.E."/>
            <person name="Arick M.A. 2nd"/>
            <person name="Thrash A."/>
            <person name="Conover J.L."/>
            <person name="Sanders W.S."/>
            <person name="Peterson D.G."/>
            <person name="Frelichowski J.E."/>
            <person name="Scheffler J.A."/>
            <person name="Scheffler B.E."/>
            <person name="Wendel J.F."/>
        </authorList>
    </citation>
    <scope>NUCLEOTIDE SEQUENCE [LARGE SCALE GENOMIC DNA]</scope>
    <source>
        <strain evidence="1">8</strain>
        <tissue evidence="1">Leaf</tissue>
    </source>
</reference>
<comment type="caution">
    <text evidence="1">The sequence shown here is derived from an EMBL/GenBank/DDBJ whole genome shotgun (WGS) entry which is preliminary data.</text>
</comment>
<sequence length="22" mass="2492">MCCVGKFHLIKCFLLELVPQGL</sequence>
<evidence type="ECO:0000313" key="2">
    <source>
        <dbReference type="Proteomes" id="UP000593568"/>
    </source>
</evidence>
<accession>A0A7J9FDI0</accession>
<organism evidence="1 2">
    <name type="scientific">Gossypium trilobum</name>
    <dbReference type="NCBI Taxonomy" id="34281"/>
    <lineage>
        <taxon>Eukaryota</taxon>
        <taxon>Viridiplantae</taxon>
        <taxon>Streptophyta</taxon>
        <taxon>Embryophyta</taxon>
        <taxon>Tracheophyta</taxon>
        <taxon>Spermatophyta</taxon>
        <taxon>Magnoliopsida</taxon>
        <taxon>eudicotyledons</taxon>
        <taxon>Gunneridae</taxon>
        <taxon>Pentapetalae</taxon>
        <taxon>rosids</taxon>
        <taxon>malvids</taxon>
        <taxon>Malvales</taxon>
        <taxon>Malvaceae</taxon>
        <taxon>Malvoideae</taxon>
        <taxon>Gossypium</taxon>
    </lineage>
</organism>
<evidence type="ECO:0000313" key="1">
    <source>
        <dbReference type="EMBL" id="MBA0783228.1"/>
    </source>
</evidence>
<protein>
    <submittedName>
        <fullName evidence="1">Uncharacterized protein</fullName>
    </submittedName>
</protein>
<dbReference type="EMBL" id="JABEZW010000013">
    <property type="protein sequence ID" value="MBA0783228.1"/>
    <property type="molecule type" value="Genomic_DNA"/>
</dbReference>
<dbReference type="AlphaFoldDB" id="A0A7J9FDI0"/>
<gene>
    <name evidence="1" type="ORF">Gotri_000982</name>
</gene>
<name>A0A7J9FDI0_9ROSI</name>
<dbReference type="Proteomes" id="UP000593568">
    <property type="component" value="Unassembled WGS sequence"/>
</dbReference>
<keyword evidence="2" id="KW-1185">Reference proteome</keyword>
<proteinExistence type="predicted"/>